<evidence type="ECO:0000313" key="4">
    <source>
        <dbReference type="Proteomes" id="UP001081283"/>
    </source>
</evidence>
<accession>A0ABT3YE09</accession>
<evidence type="ECO:0000256" key="1">
    <source>
        <dbReference type="SAM" id="MobiDB-lite"/>
    </source>
</evidence>
<dbReference type="NCBIfam" id="NF041110">
    <property type="entry name" value="HPE1_fam_CxxC"/>
    <property type="match status" value="1"/>
</dbReference>
<keyword evidence="2" id="KW-0732">Signal</keyword>
<feature type="chain" id="PRO_5045603548" evidence="2">
    <location>
        <begin position="20"/>
        <end position="177"/>
    </location>
</feature>
<reference evidence="3" key="1">
    <citation type="submission" date="2022-10" db="EMBL/GenBank/DDBJ databases">
        <title>Hoeflea sp. J2-29, isolated from marine algae.</title>
        <authorList>
            <person name="Kristyanto S."/>
            <person name="Kim J.M."/>
            <person name="Jeon C.O."/>
        </authorList>
    </citation>
    <scope>NUCLEOTIDE SEQUENCE</scope>
    <source>
        <strain evidence="3">J2-29</strain>
    </source>
</reference>
<comment type="caution">
    <text evidence="3">The sequence shown here is derived from an EMBL/GenBank/DDBJ whole genome shotgun (WGS) entry which is preliminary data.</text>
</comment>
<dbReference type="RefSeq" id="WP_267612070.1">
    <property type="nucleotide sequence ID" value="NZ_JAOVZQ010000001.1"/>
</dbReference>
<dbReference type="Proteomes" id="UP001081283">
    <property type="component" value="Unassembled WGS sequence"/>
</dbReference>
<protein>
    <submittedName>
        <fullName evidence="3">Plant virulence effector HPE1-like domain-containing protein</fullName>
    </submittedName>
</protein>
<feature type="region of interest" description="Disordered" evidence="1">
    <location>
        <begin position="147"/>
        <end position="177"/>
    </location>
</feature>
<organism evidence="3 4">
    <name type="scientific">Hoeflea ulvae</name>
    <dbReference type="NCBI Taxonomy" id="2983764"/>
    <lineage>
        <taxon>Bacteria</taxon>
        <taxon>Pseudomonadati</taxon>
        <taxon>Pseudomonadota</taxon>
        <taxon>Alphaproteobacteria</taxon>
        <taxon>Hyphomicrobiales</taxon>
        <taxon>Rhizobiaceae</taxon>
        <taxon>Hoeflea</taxon>
    </lineage>
</organism>
<evidence type="ECO:0000256" key="2">
    <source>
        <dbReference type="SAM" id="SignalP"/>
    </source>
</evidence>
<evidence type="ECO:0000313" key="3">
    <source>
        <dbReference type="EMBL" id="MCY0094126.1"/>
    </source>
</evidence>
<feature type="signal peptide" evidence="2">
    <location>
        <begin position="1"/>
        <end position="19"/>
    </location>
</feature>
<sequence length="177" mass="18107">MMRLIIAATISAGAGAANAGSIEQFAATTSTRTSIVEIGCPSCARIAAEKAEAEAEIKLAPGEQIIEVRDVDGEKMIYRTENWLGGSPVTMVSKATELDLIALGITPAAPATADTAPTAVADTAVTEAPAETGSEPALFEPVIANTAPGIDKDTKTSALGAPPAEPFDPSKMQLRLN</sequence>
<keyword evidence="4" id="KW-1185">Reference proteome</keyword>
<gene>
    <name evidence="3" type="ORF">OEG82_08840</name>
</gene>
<proteinExistence type="predicted"/>
<dbReference type="InterPro" id="IPR049748">
    <property type="entry name" value="HPE1-like_N_CxxC"/>
</dbReference>
<name>A0ABT3YE09_9HYPH</name>
<dbReference type="EMBL" id="JAOVZQ010000001">
    <property type="protein sequence ID" value="MCY0094126.1"/>
    <property type="molecule type" value="Genomic_DNA"/>
</dbReference>